<sequence length="467" mass="51187">MSATRSAGASTGWRGAIAAIGLALARHRRVVIGVQWFVVVFYMALVIIPVFQPLPPEDAHLWDNLRLFAQFLFWGVWWPGVMIATLTLGRVWCGLFCPEGSLTEWVSHRGLGKPVPRWLKWAGWPLVAFVCTTVYGQLVSVYEYPQAALLVLGGSSVAAIAVGLIYGRGKRIWCRYLCPASGVFAILAKVAPLHYRVDREKWEEEEARRTIPIQPVNCAPLVDIRRMSSASECHACGRCAGHRDAVQLTARLPGAEIVDTRARVSTAEALTLLFGILGLATAAFQWTVSPWFVQAKLAAADWLIERDSFALLQDNAPWWLLTHYPEASDTFTWLDGGVVLTYIVGGGFALGCALTLGPLLAAAILRDERLRWQRLAMALAPLGGISVFLGLSMMTLTHLKAEHLPLGWVADVRIALLALGAGGALWLALGLVRQADASLPRRLAALACLSLPVAIMVKVWHQVFFVW</sequence>
<comment type="subcellular location">
    <subcellularLocation>
        <location evidence="1">Cell membrane</location>
    </subcellularLocation>
</comment>
<evidence type="ECO:0000256" key="1">
    <source>
        <dbReference type="ARBA" id="ARBA00004236"/>
    </source>
</evidence>
<evidence type="ECO:0000259" key="5">
    <source>
        <dbReference type="Pfam" id="PF12801"/>
    </source>
</evidence>
<dbReference type="Pfam" id="PF12801">
    <property type="entry name" value="Fer4_5"/>
    <property type="match status" value="2"/>
</dbReference>
<dbReference type="Proteomes" id="UP000587070">
    <property type="component" value="Unassembled WGS sequence"/>
</dbReference>
<feature type="transmembrane region" description="Helical" evidence="4">
    <location>
        <begin position="414"/>
        <end position="431"/>
    </location>
</feature>
<evidence type="ECO:0000313" key="7">
    <source>
        <dbReference type="Proteomes" id="UP000587070"/>
    </source>
</evidence>
<feature type="transmembrane region" description="Helical" evidence="4">
    <location>
        <begin position="375"/>
        <end position="394"/>
    </location>
</feature>
<feature type="transmembrane region" description="Helical" evidence="4">
    <location>
        <begin position="269"/>
        <end position="288"/>
    </location>
</feature>
<evidence type="ECO:0000256" key="2">
    <source>
        <dbReference type="ARBA" id="ARBA00022475"/>
    </source>
</evidence>
<proteinExistence type="predicted"/>
<dbReference type="InterPro" id="IPR052378">
    <property type="entry name" value="NosR_regulator"/>
</dbReference>
<name>A0A840GK86_RHOTE</name>
<keyword evidence="4" id="KW-1133">Transmembrane helix</keyword>
<accession>A0A840GK86</accession>
<dbReference type="GO" id="GO:0005886">
    <property type="term" value="C:plasma membrane"/>
    <property type="evidence" value="ECO:0007669"/>
    <property type="project" value="UniProtKB-SubCell"/>
</dbReference>
<feature type="transmembrane region" description="Helical" evidence="4">
    <location>
        <begin position="118"/>
        <end position="138"/>
    </location>
</feature>
<feature type="transmembrane region" description="Helical" evidence="4">
    <location>
        <begin position="443"/>
        <end position="461"/>
    </location>
</feature>
<keyword evidence="2" id="KW-1003">Cell membrane</keyword>
<keyword evidence="4" id="KW-0812">Transmembrane</keyword>
<dbReference type="PANTHER" id="PTHR30224">
    <property type="entry name" value="ELECTRON TRANSPORT PROTEIN"/>
    <property type="match status" value="1"/>
</dbReference>
<evidence type="ECO:0000256" key="3">
    <source>
        <dbReference type="ARBA" id="ARBA00023136"/>
    </source>
</evidence>
<comment type="caution">
    <text evidence="6">The sequence shown here is derived from an EMBL/GenBank/DDBJ whole genome shotgun (WGS) entry which is preliminary data.</text>
</comment>
<organism evidence="6 7">
    <name type="scientific">Rhodocyclus tenuis</name>
    <name type="common">Rhodospirillum tenue</name>
    <dbReference type="NCBI Taxonomy" id="1066"/>
    <lineage>
        <taxon>Bacteria</taxon>
        <taxon>Pseudomonadati</taxon>
        <taxon>Pseudomonadota</taxon>
        <taxon>Betaproteobacteria</taxon>
        <taxon>Rhodocyclales</taxon>
        <taxon>Rhodocyclaceae</taxon>
        <taxon>Rhodocyclus</taxon>
    </lineage>
</organism>
<dbReference type="AlphaFoldDB" id="A0A840GK86"/>
<dbReference type="InterPro" id="IPR017896">
    <property type="entry name" value="4Fe4S_Fe-S-bd"/>
</dbReference>
<dbReference type="RefSeq" id="WP_228273594.1">
    <property type="nucleotide sequence ID" value="NZ_JACIGE010000012.1"/>
</dbReference>
<feature type="transmembrane region" description="Helical" evidence="4">
    <location>
        <begin position="144"/>
        <end position="166"/>
    </location>
</feature>
<keyword evidence="7" id="KW-1185">Reference proteome</keyword>
<feature type="transmembrane region" description="Helical" evidence="4">
    <location>
        <begin position="71"/>
        <end position="97"/>
    </location>
</feature>
<dbReference type="EMBL" id="JACIGE010000012">
    <property type="protein sequence ID" value="MBB4248559.1"/>
    <property type="molecule type" value="Genomic_DNA"/>
</dbReference>
<feature type="transmembrane region" description="Helical" evidence="4">
    <location>
        <begin position="30"/>
        <end position="51"/>
    </location>
</feature>
<evidence type="ECO:0000313" key="6">
    <source>
        <dbReference type="EMBL" id="MBB4248559.1"/>
    </source>
</evidence>
<feature type="domain" description="4Fe-4S ferredoxin-type" evidence="5">
    <location>
        <begin position="72"/>
        <end position="110"/>
    </location>
</feature>
<evidence type="ECO:0000256" key="4">
    <source>
        <dbReference type="SAM" id="Phobius"/>
    </source>
</evidence>
<feature type="domain" description="4Fe-4S ferredoxin-type" evidence="5">
    <location>
        <begin position="158"/>
        <end position="189"/>
    </location>
</feature>
<feature type="transmembrane region" description="Helical" evidence="4">
    <location>
        <begin position="339"/>
        <end position="363"/>
    </location>
</feature>
<keyword evidence="3 4" id="KW-0472">Membrane</keyword>
<protein>
    <submittedName>
        <fullName evidence="6">Polyferredoxin</fullName>
    </submittedName>
</protein>
<dbReference type="PANTHER" id="PTHR30224:SF4">
    <property type="entry name" value="ELECTRON TRANSPORT PROTEIN YCCM-RELATED"/>
    <property type="match status" value="1"/>
</dbReference>
<gene>
    <name evidence="6" type="ORF">GGD90_002958</name>
</gene>
<reference evidence="6 7" key="1">
    <citation type="submission" date="2020-08" db="EMBL/GenBank/DDBJ databases">
        <title>Genome sequencing of Purple Non-Sulfur Bacteria from various extreme environments.</title>
        <authorList>
            <person name="Mayer M."/>
        </authorList>
    </citation>
    <scope>NUCLEOTIDE SEQUENCE [LARGE SCALE GENOMIC DNA]</scope>
    <source>
        <strain evidence="6 7">2761</strain>
    </source>
</reference>